<evidence type="ECO:0000256" key="1">
    <source>
        <dbReference type="SAM" id="MobiDB-lite"/>
    </source>
</evidence>
<proteinExistence type="predicted"/>
<accession>J3MY76</accession>
<dbReference type="EnsemblPlants" id="OB09G19550.1">
    <property type="protein sequence ID" value="OB09G19550.1"/>
    <property type="gene ID" value="OB09G19550"/>
</dbReference>
<dbReference type="PANTHER" id="PTHR23024">
    <property type="entry name" value="ARYLACETAMIDE DEACETYLASE"/>
    <property type="match status" value="1"/>
</dbReference>
<dbReference type="Gramene" id="OB09G19550.1">
    <property type="protein sequence ID" value="OB09G19550.1"/>
    <property type="gene ID" value="OB09G19550"/>
</dbReference>
<dbReference type="SUPFAM" id="SSF53474">
    <property type="entry name" value="alpha/beta-Hydrolases"/>
    <property type="match status" value="1"/>
</dbReference>
<dbReference type="eggNOG" id="KOG1515">
    <property type="taxonomic scope" value="Eukaryota"/>
</dbReference>
<name>J3MY76_ORYBR</name>
<feature type="compositionally biased region" description="Low complexity" evidence="1">
    <location>
        <begin position="45"/>
        <end position="64"/>
    </location>
</feature>
<dbReference type="Proteomes" id="UP000006038">
    <property type="component" value="Chromosome 9"/>
</dbReference>
<reference evidence="3" key="2">
    <citation type="submission" date="2013-04" db="UniProtKB">
        <authorList>
            <consortium name="EnsemblPlants"/>
        </authorList>
    </citation>
    <scope>IDENTIFICATION</scope>
</reference>
<dbReference type="Pfam" id="PF07859">
    <property type="entry name" value="Abhydrolase_3"/>
    <property type="match status" value="1"/>
</dbReference>
<organism evidence="3">
    <name type="scientific">Oryza brachyantha</name>
    <name type="common">malo sina</name>
    <dbReference type="NCBI Taxonomy" id="4533"/>
    <lineage>
        <taxon>Eukaryota</taxon>
        <taxon>Viridiplantae</taxon>
        <taxon>Streptophyta</taxon>
        <taxon>Embryophyta</taxon>
        <taxon>Tracheophyta</taxon>
        <taxon>Spermatophyta</taxon>
        <taxon>Magnoliopsida</taxon>
        <taxon>Liliopsida</taxon>
        <taxon>Poales</taxon>
        <taxon>Poaceae</taxon>
        <taxon>BOP clade</taxon>
        <taxon>Oryzoideae</taxon>
        <taxon>Oryzeae</taxon>
        <taxon>Oryzinae</taxon>
        <taxon>Oryza</taxon>
    </lineage>
</organism>
<dbReference type="GO" id="GO:0016787">
    <property type="term" value="F:hydrolase activity"/>
    <property type="evidence" value="ECO:0007669"/>
    <property type="project" value="InterPro"/>
</dbReference>
<dbReference type="AlphaFoldDB" id="J3MY76"/>
<evidence type="ECO:0000313" key="4">
    <source>
        <dbReference type="Proteomes" id="UP000006038"/>
    </source>
</evidence>
<dbReference type="InterPro" id="IPR013094">
    <property type="entry name" value="AB_hydrolase_3"/>
</dbReference>
<feature type="region of interest" description="Disordered" evidence="1">
    <location>
        <begin position="25"/>
        <end position="72"/>
    </location>
</feature>
<dbReference type="InterPro" id="IPR050466">
    <property type="entry name" value="Carboxylest/Gibb_receptor"/>
</dbReference>
<evidence type="ECO:0000313" key="3">
    <source>
        <dbReference type="EnsemblPlants" id="OB09G19550.1"/>
    </source>
</evidence>
<dbReference type="STRING" id="4533.J3MY76"/>
<keyword evidence="4" id="KW-1185">Reference proteome</keyword>
<reference evidence="3" key="1">
    <citation type="journal article" date="2013" name="Nat. Commun.">
        <title>Whole-genome sequencing of Oryza brachyantha reveals mechanisms underlying Oryza genome evolution.</title>
        <authorList>
            <person name="Chen J."/>
            <person name="Huang Q."/>
            <person name="Gao D."/>
            <person name="Wang J."/>
            <person name="Lang Y."/>
            <person name="Liu T."/>
            <person name="Li B."/>
            <person name="Bai Z."/>
            <person name="Luis Goicoechea J."/>
            <person name="Liang C."/>
            <person name="Chen C."/>
            <person name="Zhang W."/>
            <person name="Sun S."/>
            <person name="Liao Y."/>
            <person name="Zhang X."/>
            <person name="Yang L."/>
            <person name="Song C."/>
            <person name="Wang M."/>
            <person name="Shi J."/>
            <person name="Liu G."/>
            <person name="Liu J."/>
            <person name="Zhou H."/>
            <person name="Zhou W."/>
            <person name="Yu Q."/>
            <person name="An N."/>
            <person name="Chen Y."/>
            <person name="Cai Q."/>
            <person name="Wang B."/>
            <person name="Liu B."/>
            <person name="Min J."/>
            <person name="Huang Y."/>
            <person name="Wu H."/>
            <person name="Li Z."/>
            <person name="Zhang Y."/>
            <person name="Yin Y."/>
            <person name="Song W."/>
            <person name="Jiang J."/>
            <person name="Jackson S.A."/>
            <person name="Wing R.A."/>
            <person name="Wang J."/>
            <person name="Chen M."/>
        </authorList>
    </citation>
    <scope>NUCLEOTIDE SEQUENCE [LARGE SCALE GENOMIC DNA]</scope>
    <source>
        <strain evidence="3">cv. IRGC 101232</strain>
    </source>
</reference>
<dbReference type="HOGENOM" id="CLU_2041666_0_0_1"/>
<evidence type="ECO:0000259" key="2">
    <source>
        <dbReference type="Pfam" id="PF07859"/>
    </source>
</evidence>
<dbReference type="Gene3D" id="3.40.50.1820">
    <property type="entry name" value="alpha/beta hydrolase"/>
    <property type="match status" value="1"/>
</dbReference>
<feature type="domain" description="Alpha/beta hydrolase fold-3" evidence="2">
    <location>
        <begin position="78"/>
        <end position="120"/>
    </location>
</feature>
<dbReference type="InterPro" id="IPR029058">
    <property type="entry name" value="AB_hydrolase_fold"/>
</dbReference>
<dbReference type="PANTHER" id="PTHR23024:SF472">
    <property type="entry name" value="OS09G0461700 PROTEIN"/>
    <property type="match status" value="1"/>
</dbReference>
<sequence>MDPATTELRFDSPLLRIHNDGRVEHLFGTDTNSGGLRRRPPLESPPRTSSSTAPSASLPASTSPTSPPPMSTAASLAYHRYLNSVVSKAGALAVSVNYRLGPEHLLPVAFDDSWAAFIWTE</sequence>
<protein>
    <recommendedName>
        <fullName evidence="2">Alpha/beta hydrolase fold-3 domain-containing protein</fullName>
    </recommendedName>
</protein>